<accession>A0A8H5GQK2</accession>
<evidence type="ECO:0000313" key="3">
    <source>
        <dbReference type="Proteomes" id="UP000559256"/>
    </source>
</evidence>
<feature type="region of interest" description="Disordered" evidence="1">
    <location>
        <begin position="306"/>
        <end position="380"/>
    </location>
</feature>
<feature type="compositionally biased region" description="Low complexity" evidence="1">
    <location>
        <begin position="440"/>
        <end position="458"/>
    </location>
</feature>
<name>A0A8H5GQK2_9AGAR</name>
<protein>
    <submittedName>
        <fullName evidence="2">Uncharacterized protein</fullName>
    </submittedName>
</protein>
<sequence>MDYTPLSLTTISTPHRGSPFMDWCAENLGLGKKTEDGKKVTMERATSAMAETAAESKLNLSTLSSLPSSFTTLLLSILDSPAYSNLTTDYLQNIFNPSTLDDPKVKYFSVTSRVRSVSIWHPFWFPKMVVDEWEKEERERLCKVWESTPHANPSNSDEPPLFANDLEWGNDGLVAIQSAKWGEFLGVLEGCDHWESRGSRGIEFGVDLPGIPSLPSIPSIPVPKLRLGSFSFTSFDERSKRKASEAEAGAATGNGNGREVERSRGSLGIGFGSSFGEWSFGTQFGNQDLGRFMKLWWREEREAKQREAQERESERKSREATQGQGYGHENGHRHTELGDNEMESAFESGSQVSLSSTSSHSSPSFQAQARRKLDRERDDEVIKASTEKLSRVFEWFSTSEKERQERKEMDNGKEQAEPLANKADEKKTSDPSSNPVLHYSSSSSSSPPSHSSSSSPSSNFPGKLKNSGSGSQKEAERRERHSDLATKADLERFYVALSRKLWDEGL</sequence>
<evidence type="ECO:0000313" key="2">
    <source>
        <dbReference type="EMBL" id="KAF5369406.1"/>
    </source>
</evidence>
<comment type="caution">
    <text evidence="2">The sequence shown here is derived from an EMBL/GenBank/DDBJ whole genome shotgun (WGS) entry which is preliminary data.</text>
</comment>
<feature type="compositionally biased region" description="Basic and acidic residues" evidence="1">
    <location>
        <begin position="371"/>
        <end position="380"/>
    </location>
</feature>
<feature type="compositionally biased region" description="Basic and acidic residues" evidence="1">
    <location>
        <begin position="399"/>
        <end position="429"/>
    </location>
</feature>
<evidence type="ECO:0000256" key="1">
    <source>
        <dbReference type="SAM" id="MobiDB-lite"/>
    </source>
</evidence>
<proteinExistence type="predicted"/>
<dbReference type="Gene3D" id="3.40.50.1820">
    <property type="entry name" value="alpha/beta hydrolase"/>
    <property type="match status" value="1"/>
</dbReference>
<reference evidence="2 3" key="1">
    <citation type="journal article" date="2020" name="ISME J.">
        <title>Uncovering the hidden diversity of litter-decomposition mechanisms in mushroom-forming fungi.</title>
        <authorList>
            <person name="Floudas D."/>
            <person name="Bentzer J."/>
            <person name="Ahren D."/>
            <person name="Johansson T."/>
            <person name="Persson P."/>
            <person name="Tunlid A."/>
        </authorList>
    </citation>
    <scope>NUCLEOTIDE SEQUENCE [LARGE SCALE GENOMIC DNA]</scope>
    <source>
        <strain evidence="2 3">CBS 291.85</strain>
    </source>
</reference>
<dbReference type="InterPro" id="IPR029058">
    <property type="entry name" value="AB_hydrolase_fold"/>
</dbReference>
<dbReference type="OrthoDB" id="5592486at2759"/>
<feature type="compositionally biased region" description="Basic and acidic residues" evidence="1">
    <location>
        <begin position="306"/>
        <end position="319"/>
    </location>
</feature>
<feature type="compositionally biased region" description="Low complexity" evidence="1">
    <location>
        <begin position="348"/>
        <end position="364"/>
    </location>
</feature>
<organism evidence="2 3">
    <name type="scientific">Tetrapyrgos nigripes</name>
    <dbReference type="NCBI Taxonomy" id="182062"/>
    <lineage>
        <taxon>Eukaryota</taxon>
        <taxon>Fungi</taxon>
        <taxon>Dikarya</taxon>
        <taxon>Basidiomycota</taxon>
        <taxon>Agaricomycotina</taxon>
        <taxon>Agaricomycetes</taxon>
        <taxon>Agaricomycetidae</taxon>
        <taxon>Agaricales</taxon>
        <taxon>Marasmiineae</taxon>
        <taxon>Marasmiaceae</taxon>
        <taxon>Tetrapyrgos</taxon>
    </lineage>
</organism>
<dbReference type="EMBL" id="JAACJM010000013">
    <property type="protein sequence ID" value="KAF5369406.1"/>
    <property type="molecule type" value="Genomic_DNA"/>
</dbReference>
<feature type="compositionally biased region" description="Basic and acidic residues" evidence="1">
    <location>
        <begin position="473"/>
        <end position="489"/>
    </location>
</feature>
<dbReference type="AlphaFoldDB" id="A0A8H5GQK2"/>
<dbReference type="Proteomes" id="UP000559256">
    <property type="component" value="Unassembled WGS sequence"/>
</dbReference>
<feature type="region of interest" description="Disordered" evidence="1">
    <location>
        <begin position="239"/>
        <end position="261"/>
    </location>
</feature>
<gene>
    <name evidence="2" type="ORF">D9758_002628</name>
</gene>
<feature type="region of interest" description="Disordered" evidence="1">
    <location>
        <begin position="393"/>
        <end position="489"/>
    </location>
</feature>
<keyword evidence="3" id="KW-1185">Reference proteome</keyword>